<dbReference type="InterPro" id="IPR011545">
    <property type="entry name" value="DEAD/DEAH_box_helicase_dom"/>
</dbReference>
<dbReference type="SMART" id="SM00487">
    <property type="entry name" value="DEXDc"/>
    <property type="match status" value="1"/>
</dbReference>
<dbReference type="Pfam" id="PF00271">
    <property type="entry name" value="Helicase_C"/>
    <property type="match status" value="1"/>
</dbReference>
<feature type="domain" description="Helicase C-terminal" evidence="11">
    <location>
        <begin position="232"/>
        <end position="402"/>
    </location>
</feature>
<evidence type="ECO:0000256" key="5">
    <source>
        <dbReference type="ARBA" id="ARBA00022840"/>
    </source>
</evidence>
<keyword evidence="7" id="KW-0413">Isomerase</keyword>
<evidence type="ECO:0000259" key="10">
    <source>
        <dbReference type="PROSITE" id="PS51192"/>
    </source>
</evidence>
<dbReference type="InterPro" id="IPR027417">
    <property type="entry name" value="P-loop_NTPase"/>
</dbReference>
<keyword evidence="4" id="KW-0347">Helicase</keyword>
<reference evidence="12 13" key="1">
    <citation type="journal article" date="2022" name="Gigascience">
        <title>A chromosome-level genome assembly and annotation of the desert horned lizard, Phrynosoma platyrhinos, provides insight into chromosomal rearrangements among reptiles.</title>
        <authorList>
            <person name="Koochekian N."/>
            <person name="Ascanio A."/>
            <person name="Farleigh K."/>
            <person name="Card D.C."/>
            <person name="Schield D.R."/>
            <person name="Castoe T.A."/>
            <person name="Jezkova T."/>
        </authorList>
    </citation>
    <scope>NUCLEOTIDE SEQUENCE [LARGE SCALE GENOMIC DNA]</scope>
    <source>
        <strain evidence="12">NK-2021</strain>
    </source>
</reference>
<protein>
    <recommendedName>
        <fullName evidence="9">DNA 3'-5' helicase</fullName>
        <ecNumber evidence="9">5.6.2.4</ecNumber>
    </recommendedName>
</protein>
<comment type="caution">
    <text evidence="12">The sequence shown here is derived from an EMBL/GenBank/DDBJ whole genome shotgun (WGS) entry which is preliminary data.</text>
</comment>
<dbReference type="PROSITE" id="PS51192">
    <property type="entry name" value="HELICASE_ATP_BIND_1"/>
    <property type="match status" value="1"/>
</dbReference>
<dbReference type="InterPro" id="IPR004589">
    <property type="entry name" value="DNA_helicase_ATP-dep_RecQ"/>
</dbReference>
<sequence>MSSPSPIPEHCIIAFAGEKDVFICMPTGAGKSLCYQLPAVLATGITIVVSPLIALIQQDNLEGCFCLNVLAVLPQDQVDHLLSLKVKVSSLNSKISAQERKSILTDLTSDRPQTKLLYITPEMAASSSFQPTLEVLVSRNLLSYLIVDEAHCVSQWGHDFRPDYLRIGSLRCRIPNTPCIALTATATKRVQDDIIASLKLKLPVVTFKTPCFRPNLFYDVQFKELLKDPYENLKDFCLRSLGKQNHSGAYSGCGIIYCRMREVCEQVAIELSYRGLKAKAYHAGLKAAERTSVQNEWMEEKVPIIVATISFGMGVDKANVRCVCLCVFCEVIPDGIWITLLTQLVFLQEKRGTLKESDKAMMTDFDAVVAFSEELRYLFAHETLSDIRYQSLEITVYLNSLKMCVQACYLYIWLISEFAAPLFDAAEATKRSSNVT</sequence>
<dbReference type="PANTHER" id="PTHR13710">
    <property type="entry name" value="DNA HELICASE RECQ FAMILY MEMBER"/>
    <property type="match status" value="1"/>
</dbReference>
<evidence type="ECO:0000256" key="9">
    <source>
        <dbReference type="ARBA" id="ARBA00034808"/>
    </source>
</evidence>
<evidence type="ECO:0000256" key="3">
    <source>
        <dbReference type="ARBA" id="ARBA00022801"/>
    </source>
</evidence>
<proteinExistence type="inferred from homology"/>
<accession>A0ABQ7TIR1</accession>
<evidence type="ECO:0000256" key="4">
    <source>
        <dbReference type="ARBA" id="ARBA00022806"/>
    </source>
</evidence>
<evidence type="ECO:0000256" key="1">
    <source>
        <dbReference type="ARBA" id="ARBA00005446"/>
    </source>
</evidence>
<evidence type="ECO:0000259" key="11">
    <source>
        <dbReference type="PROSITE" id="PS51194"/>
    </source>
</evidence>
<dbReference type="Gene3D" id="3.40.50.300">
    <property type="entry name" value="P-loop containing nucleotide triphosphate hydrolases"/>
    <property type="match status" value="2"/>
</dbReference>
<keyword evidence="13" id="KW-1185">Reference proteome</keyword>
<evidence type="ECO:0000313" key="13">
    <source>
        <dbReference type="Proteomes" id="UP000826234"/>
    </source>
</evidence>
<gene>
    <name evidence="12" type="ORF">JD844_011603</name>
</gene>
<evidence type="ECO:0000256" key="6">
    <source>
        <dbReference type="ARBA" id="ARBA00023125"/>
    </source>
</evidence>
<dbReference type="Pfam" id="PF00270">
    <property type="entry name" value="DEAD"/>
    <property type="match status" value="1"/>
</dbReference>
<dbReference type="PANTHER" id="PTHR13710:SF152">
    <property type="entry name" value="ATP-DEPENDENT DNA HELICASE Q5"/>
    <property type="match status" value="1"/>
</dbReference>
<dbReference type="EC" id="5.6.2.4" evidence="9"/>
<evidence type="ECO:0000256" key="7">
    <source>
        <dbReference type="ARBA" id="ARBA00023235"/>
    </source>
</evidence>
<keyword evidence="5" id="KW-0067">ATP-binding</keyword>
<dbReference type="SMART" id="SM00490">
    <property type="entry name" value="HELICc"/>
    <property type="match status" value="1"/>
</dbReference>
<dbReference type="PROSITE" id="PS51194">
    <property type="entry name" value="HELICASE_CTER"/>
    <property type="match status" value="1"/>
</dbReference>
<dbReference type="InterPro" id="IPR002464">
    <property type="entry name" value="DNA/RNA_helicase_DEAH_CS"/>
</dbReference>
<dbReference type="PROSITE" id="PS00690">
    <property type="entry name" value="DEAH_ATP_HELICASE"/>
    <property type="match status" value="1"/>
</dbReference>
<dbReference type="InterPro" id="IPR001650">
    <property type="entry name" value="Helicase_C-like"/>
</dbReference>
<keyword evidence="6" id="KW-0238">DNA-binding</keyword>
<evidence type="ECO:0000256" key="8">
    <source>
        <dbReference type="ARBA" id="ARBA00034617"/>
    </source>
</evidence>
<comment type="catalytic activity">
    <reaction evidence="8">
        <text>Couples ATP hydrolysis with the unwinding of duplex DNA by translocating in the 3'-5' direction.</text>
        <dbReference type="EC" id="5.6.2.4"/>
    </reaction>
</comment>
<feature type="domain" description="Helicase ATP-binding" evidence="10">
    <location>
        <begin position="12"/>
        <end position="204"/>
    </location>
</feature>
<keyword evidence="3" id="KW-0378">Hydrolase</keyword>
<organism evidence="12 13">
    <name type="scientific">Phrynosoma platyrhinos</name>
    <name type="common">Desert horned lizard</name>
    <dbReference type="NCBI Taxonomy" id="52577"/>
    <lineage>
        <taxon>Eukaryota</taxon>
        <taxon>Metazoa</taxon>
        <taxon>Chordata</taxon>
        <taxon>Craniata</taxon>
        <taxon>Vertebrata</taxon>
        <taxon>Euteleostomi</taxon>
        <taxon>Lepidosauria</taxon>
        <taxon>Squamata</taxon>
        <taxon>Bifurcata</taxon>
        <taxon>Unidentata</taxon>
        <taxon>Episquamata</taxon>
        <taxon>Toxicofera</taxon>
        <taxon>Iguania</taxon>
        <taxon>Phrynosomatidae</taxon>
        <taxon>Phrynosomatinae</taxon>
        <taxon>Phrynosoma</taxon>
    </lineage>
</organism>
<dbReference type="EMBL" id="JAIPUX010000439">
    <property type="protein sequence ID" value="KAH0629501.1"/>
    <property type="molecule type" value="Genomic_DNA"/>
</dbReference>
<dbReference type="Proteomes" id="UP000826234">
    <property type="component" value="Unassembled WGS sequence"/>
</dbReference>
<dbReference type="SUPFAM" id="SSF52540">
    <property type="entry name" value="P-loop containing nucleoside triphosphate hydrolases"/>
    <property type="match status" value="1"/>
</dbReference>
<comment type="similarity">
    <text evidence="1">Belongs to the helicase family. RecQ subfamily.</text>
</comment>
<dbReference type="NCBIfam" id="TIGR00614">
    <property type="entry name" value="recQ_fam"/>
    <property type="match status" value="1"/>
</dbReference>
<evidence type="ECO:0000313" key="12">
    <source>
        <dbReference type="EMBL" id="KAH0629501.1"/>
    </source>
</evidence>
<keyword evidence="2" id="KW-0547">Nucleotide-binding</keyword>
<evidence type="ECO:0000256" key="2">
    <source>
        <dbReference type="ARBA" id="ARBA00022741"/>
    </source>
</evidence>
<name>A0ABQ7TIR1_PHRPL</name>
<dbReference type="InterPro" id="IPR014001">
    <property type="entry name" value="Helicase_ATP-bd"/>
</dbReference>